<evidence type="ECO:0000313" key="4">
    <source>
        <dbReference type="Proteomes" id="UP000601435"/>
    </source>
</evidence>
<proteinExistence type="predicted"/>
<dbReference type="AlphaFoldDB" id="A0A813BQX9"/>
<feature type="compositionally biased region" description="Polar residues" evidence="1">
    <location>
        <begin position="64"/>
        <end position="76"/>
    </location>
</feature>
<protein>
    <submittedName>
        <fullName evidence="3">Anks1b protein</fullName>
    </submittedName>
</protein>
<feature type="region of interest" description="Disordered" evidence="1">
    <location>
        <begin position="35"/>
        <end position="76"/>
    </location>
</feature>
<feature type="compositionally biased region" description="Polar residues" evidence="1">
    <location>
        <begin position="39"/>
        <end position="50"/>
    </location>
</feature>
<accession>A0A813BQX9</accession>
<feature type="chain" id="PRO_5032557082" evidence="2">
    <location>
        <begin position="24"/>
        <end position="199"/>
    </location>
</feature>
<sequence>MSRWSALALSTWLCLVLSQTVMGDLNTQVHRNLRHGNHSALSPNRSSSQEGSGGLKVAPRANETGRQTPRSPRNQNSIKFWRLRLRCCSRMSQARTPPTVRKPGQVRAMRLPSARHSSPQLVGSAAGTTAATAAIIPSSTASATKAAFGSGTAAMTMAGSAGMHRTAVVAGVGVDVILHPRRKHQTAAVGEGAQPKARL</sequence>
<dbReference type="EMBL" id="CAJNJA010078157">
    <property type="protein sequence ID" value="CAE7921797.1"/>
    <property type="molecule type" value="Genomic_DNA"/>
</dbReference>
<dbReference type="Proteomes" id="UP000601435">
    <property type="component" value="Unassembled WGS sequence"/>
</dbReference>
<name>A0A813BQX9_9DINO</name>
<organism evidence="3 4">
    <name type="scientific">Symbiodinium necroappetens</name>
    <dbReference type="NCBI Taxonomy" id="1628268"/>
    <lineage>
        <taxon>Eukaryota</taxon>
        <taxon>Sar</taxon>
        <taxon>Alveolata</taxon>
        <taxon>Dinophyceae</taxon>
        <taxon>Suessiales</taxon>
        <taxon>Symbiodiniaceae</taxon>
        <taxon>Symbiodinium</taxon>
    </lineage>
</organism>
<keyword evidence="2" id="KW-0732">Signal</keyword>
<comment type="caution">
    <text evidence="3">The sequence shown here is derived from an EMBL/GenBank/DDBJ whole genome shotgun (WGS) entry which is preliminary data.</text>
</comment>
<evidence type="ECO:0000313" key="3">
    <source>
        <dbReference type="EMBL" id="CAE7921797.1"/>
    </source>
</evidence>
<keyword evidence="4" id="KW-1185">Reference proteome</keyword>
<feature type="signal peptide" evidence="2">
    <location>
        <begin position="1"/>
        <end position="23"/>
    </location>
</feature>
<gene>
    <name evidence="3" type="primary">anks1b</name>
    <name evidence="3" type="ORF">SNEC2469_LOCUS31800</name>
</gene>
<reference evidence="3" key="1">
    <citation type="submission" date="2021-02" db="EMBL/GenBank/DDBJ databases">
        <authorList>
            <person name="Dougan E. K."/>
            <person name="Rhodes N."/>
            <person name="Thang M."/>
            <person name="Chan C."/>
        </authorList>
    </citation>
    <scope>NUCLEOTIDE SEQUENCE</scope>
</reference>
<evidence type="ECO:0000256" key="1">
    <source>
        <dbReference type="SAM" id="MobiDB-lite"/>
    </source>
</evidence>
<evidence type="ECO:0000256" key="2">
    <source>
        <dbReference type="SAM" id="SignalP"/>
    </source>
</evidence>